<reference evidence="2 3" key="1">
    <citation type="submission" date="2020-02" db="EMBL/GenBank/DDBJ databases">
        <authorList>
            <person name="Ferguson B K."/>
        </authorList>
    </citation>
    <scope>NUCLEOTIDE SEQUENCE [LARGE SCALE GENOMIC DNA]</scope>
</reference>
<dbReference type="PROSITE" id="PS50822">
    <property type="entry name" value="PIWI"/>
    <property type="match status" value="1"/>
</dbReference>
<dbReference type="InterPro" id="IPR012337">
    <property type="entry name" value="RNaseH-like_sf"/>
</dbReference>
<dbReference type="InterPro" id="IPR003165">
    <property type="entry name" value="Piwi"/>
</dbReference>
<gene>
    <name evidence="2" type="ORF">NTEN_LOCUS6354</name>
</gene>
<proteinExistence type="predicted"/>
<sequence>MKAMGEHTRINPANRIKRLESGFMQRLISSPVAKGELAEWNIKFDPKLVTVPGRVIDPERIIMGRNVVIQLDHQADFTRQLKGKTMIHATAISSWVCIYPAKEELSDDHPAAYASAIERTFNRYQPILILCVLMNNKADKYEAVKKKCCVDRAIPSQCVLAKNLAHRNADSICTKIAIQINCKLGGTPWGASFPFKVSVFRFWFSRIFPQE</sequence>
<evidence type="ECO:0000259" key="1">
    <source>
        <dbReference type="PROSITE" id="PS50822"/>
    </source>
</evidence>
<dbReference type="SUPFAM" id="SSF53098">
    <property type="entry name" value="Ribonuclease H-like"/>
    <property type="match status" value="1"/>
</dbReference>
<dbReference type="Gene3D" id="3.40.50.2300">
    <property type="match status" value="1"/>
</dbReference>
<accession>A0A6H5GBA4</accession>
<dbReference type="Pfam" id="PF02171">
    <property type="entry name" value="Piwi"/>
    <property type="match status" value="1"/>
</dbReference>
<name>A0A6H5GBA4_9HEMI</name>
<dbReference type="Proteomes" id="UP000479000">
    <property type="component" value="Unassembled WGS sequence"/>
</dbReference>
<dbReference type="EMBL" id="CADCXU010009565">
    <property type="protein sequence ID" value="CAB0000522.1"/>
    <property type="molecule type" value="Genomic_DNA"/>
</dbReference>
<dbReference type="GO" id="GO:0003676">
    <property type="term" value="F:nucleic acid binding"/>
    <property type="evidence" value="ECO:0007669"/>
    <property type="project" value="InterPro"/>
</dbReference>
<evidence type="ECO:0000313" key="3">
    <source>
        <dbReference type="Proteomes" id="UP000479000"/>
    </source>
</evidence>
<dbReference type="PANTHER" id="PTHR22891">
    <property type="entry name" value="EUKARYOTIC TRANSLATION INITIATION FACTOR 2C"/>
    <property type="match status" value="1"/>
</dbReference>
<organism evidence="2 3">
    <name type="scientific">Nesidiocoris tenuis</name>
    <dbReference type="NCBI Taxonomy" id="355587"/>
    <lineage>
        <taxon>Eukaryota</taxon>
        <taxon>Metazoa</taxon>
        <taxon>Ecdysozoa</taxon>
        <taxon>Arthropoda</taxon>
        <taxon>Hexapoda</taxon>
        <taxon>Insecta</taxon>
        <taxon>Pterygota</taxon>
        <taxon>Neoptera</taxon>
        <taxon>Paraneoptera</taxon>
        <taxon>Hemiptera</taxon>
        <taxon>Heteroptera</taxon>
        <taxon>Panheteroptera</taxon>
        <taxon>Cimicomorpha</taxon>
        <taxon>Miridae</taxon>
        <taxon>Dicyphina</taxon>
        <taxon>Nesidiocoris</taxon>
    </lineage>
</organism>
<evidence type="ECO:0000313" key="2">
    <source>
        <dbReference type="EMBL" id="CAB0000522.1"/>
    </source>
</evidence>
<keyword evidence="3" id="KW-1185">Reference proteome</keyword>
<dbReference type="OrthoDB" id="6627419at2759"/>
<dbReference type="AlphaFoldDB" id="A0A6H5GBA4"/>
<feature type="domain" description="Piwi" evidence="1">
    <location>
        <begin position="128"/>
        <end position="189"/>
    </location>
</feature>
<protein>
    <recommendedName>
        <fullName evidence="1">Piwi domain-containing protein</fullName>
    </recommendedName>
</protein>